<dbReference type="Pfam" id="PF13180">
    <property type="entry name" value="PDZ_2"/>
    <property type="match status" value="1"/>
</dbReference>
<name>A0A848KQ66_9ACTN</name>
<comment type="caution">
    <text evidence="6">The sequence shown here is derived from an EMBL/GenBank/DDBJ whole genome shotgun (WGS) entry which is preliminary data.</text>
</comment>
<dbReference type="SUPFAM" id="SSF50494">
    <property type="entry name" value="Trypsin-like serine proteases"/>
    <property type="match status" value="1"/>
</dbReference>
<dbReference type="Gene3D" id="2.30.42.10">
    <property type="match status" value="1"/>
</dbReference>
<keyword evidence="4" id="KW-0812">Transmembrane</keyword>
<dbReference type="PRINTS" id="PR00834">
    <property type="entry name" value="PROTEASES2C"/>
</dbReference>
<dbReference type="InterPro" id="IPR001478">
    <property type="entry name" value="PDZ"/>
</dbReference>
<evidence type="ECO:0000256" key="2">
    <source>
        <dbReference type="ARBA" id="ARBA00022801"/>
    </source>
</evidence>
<dbReference type="AlphaFoldDB" id="A0A848KQ66"/>
<keyword evidence="4" id="KW-0472">Membrane</keyword>
<feature type="region of interest" description="Disordered" evidence="3">
    <location>
        <begin position="31"/>
        <end position="164"/>
    </location>
</feature>
<feature type="domain" description="PDZ" evidence="5">
    <location>
        <begin position="433"/>
        <end position="491"/>
    </location>
</feature>
<dbReference type="InterPro" id="IPR051201">
    <property type="entry name" value="Chloro_Bact_Ser_Proteases"/>
</dbReference>
<keyword evidence="7" id="KW-1185">Reference proteome</keyword>
<accession>A0A848KQ66</accession>
<evidence type="ECO:0000313" key="6">
    <source>
        <dbReference type="EMBL" id="NMO01154.1"/>
    </source>
</evidence>
<dbReference type="PANTHER" id="PTHR43343:SF3">
    <property type="entry name" value="PROTEASE DO-LIKE 8, CHLOROPLASTIC"/>
    <property type="match status" value="1"/>
</dbReference>
<dbReference type="InterPro" id="IPR036034">
    <property type="entry name" value="PDZ_sf"/>
</dbReference>
<dbReference type="InterPro" id="IPR001940">
    <property type="entry name" value="Peptidase_S1C"/>
</dbReference>
<feature type="transmembrane region" description="Helical" evidence="4">
    <location>
        <begin position="176"/>
        <end position="198"/>
    </location>
</feature>
<evidence type="ECO:0000256" key="4">
    <source>
        <dbReference type="SAM" id="Phobius"/>
    </source>
</evidence>
<dbReference type="SUPFAM" id="SSF50156">
    <property type="entry name" value="PDZ domain-like"/>
    <property type="match status" value="1"/>
</dbReference>
<keyword evidence="2" id="KW-0378">Hydrolase</keyword>
<gene>
    <name evidence="6" type="ORF">HH308_07975</name>
</gene>
<organism evidence="6 7">
    <name type="scientific">Gordonia asplenii</name>
    <dbReference type="NCBI Taxonomy" id="2725283"/>
    <lineage>
        <taxon>Bacteria</taxon>
        <taxon>Bacillati</taxon>
        <taxon>Actinomycetota</taxon>
        <taxon>Actinomycetes</taxon>
        <taxon>Mycobacteriales</taxon>
        <taxon>Gordoniaceae</taxon>
        <taxon>Gordonia</taxon>
    </lineage>
</organism>
<dbReference type="PROSITE" id="PS50106">
    <property type="entry name" value="PDZ"/>
    <property type="match status" value="1"/>
</dbReference>
<dbReference type="PANTHER" id="PTHR43343">
    <property type="entry name" value="PEPTIDASE S12"/>
    <property type="match status" value="1"/>
</dbReference>
<dbReference type="Pfam" id="PF13365">
    <property type="entry name" value="Trypsin_2"/>
    <property type="match status" value="1"/>
</dbReference>
<evidence type="ECO:0000256" key="1">
    <source>
        <dbReference type="ARBA" id="ARBA00022670"/>
    </source>
</evidence>
<dbReference type="Gene3D" id="2.40.10.120">
    <property type="match status" value="1"/>
</dbReference>
<sequence>MPRCGRCAVVGADYAAIVVGSVVGAAVAARATRRNSDPGDRHDQPRSTAPQAGPIALTGVTSPTEASVFGRPEGVSGSFDESKTPFPGKPQPTIAAPDPVLAEAFGRPADSDETLQRDPDARYGVDDEPDADPDPWRDPDSPASLTAPALNSARRAEPTVPGPKLGVKDVLFGRGIAWSALVTLAVLALAIGLLGGLMGRWTAEVVAPLNSDTVELATGDANDQRPAGAITKVADAVGKSVVSIDVRSGSTGGTGSGFVIAKEGYILTNNHVISMAANDPGNSRIEVVFFDRTRVPARIVGRDPKNDVAVVKVDDVNNLTVAKIGNSDDLQIGQEVIAFGSPLGLERTVTSGIVSALHRPVALRPDETSDTDAVLDAIQTDAAINPGNSGGPLVDDAGAVIGINTAGRTAGGGSIGLGFAIPIDQAIPIAQILIAHGKVQHAQVGINARDVRNTKVLGAQVVNVVQGGPADAAGVREGDVITSFNGKQIEGADELTVAVRTSQIGKSVPFVYWRGGRTFNGSMTPASD</sequence>
<feature type="compositionally biased region" description="Basic and acidic residues" evidence="3">
    <location>
        <begin position="114"/>
        <end position="125"/>
    </location>
</feature>
<dbReference type="GO" id="GO:0004252">
    <property type="term" value="F:serine-type endopeptidase activity"/>
    <property type="evidence" value="ECO:0007669"/>
    <property type="project" value="InterPro"/>
</dbReference>
<protein>
    <submittedName>
        <fullName evidence="6">Trypsin-like serine protease</fullName>
    </submittedName>
</protein>
<dbReference type="EMBL" id="JABBNB010000006">
    <property type="protein sequence ID" value="NMO01154.1"/>
    <property type="molecule type" value="Genomic_DNA"/>
</dbReference>
<evidence type="ECO:0000259" key="5">
    <source>
        <dbReference type="PROSITE" id="PS50106"/>
    </source>
</evidence>
<feature type="compositionally biased region" description="Basic and acidic residues" evidence="3">
    <location>
        <begin position="34"/>
        <end position="45"/>
    </location>
</feature>
<evidence type="ECO:0000313" key="7">
    <source>
        <dbReference type="Proteomes" id="UP000550729"/>
    </source>
</evidence>
<keyword evidence="1 6" id="KW-0645">Protease</keyword>
<dbReference type="GO" id="GO:0006508">
    <property type="term" value="P:proteolysis"/>
    <property type="evidence" value="ECO:0007669"/>
    <property type="project" value="UniProtKB-KW"/>
</dbReference>
<keyword evidence="4" id="KW-1133">Transmembrane helix</keyword>
<evidence type="ECO:0000256" key="3">
    <source>
        <dbReference type="SAM" id="MobiDB-lite"/>
    </source>
</evidence>
<dbReference type="InterPro" id="IPR009003">
    <property type="entry name" value="Peptidase_S1_PA"/>
</dbReference>
<reference evidence="6 7" key="1">
    <citation type="submission" date="2020-04" db="EMBL/GenBank/DDBJ databases">
        <title>Gordonia sp. nov. TBRC 11910.</title>
        <authorList>
            <person name="Suriyachadkun C."/>
        </authorList>
    </citation>
    <scope>NUCLEOTIDE SEQUENCE [LARGE SCALE GENOMIC DNA]</scope>
    <source>
        <strain evidence="6 7">TBRC 11910</strain>
    </source>
</reference>
<proteinExistence type="predicted"/>
<dbReference type="SMART" id="SM00228">
    <property type="entry name" value="PDZ"/>
    <property type="match status" value="1"/>
</dbReference>
<dbReference type="Proteomes" id="UP000550729">
    <property type="component" value="Unassembled WGS sequence"/>
</dbReference>